<keyword evidence="8" id="KW-1185">Reference proteome</keyword>
<evidence type="ECO:0000313" key="7">
    <source>
        <dbReference type="EMBL" id="RAL03517.1"/>
    </source>
</evidence>
<dbReference type="STRING" id="1448316.A0A395H6I1"/>
<reference evidence="7 8" key="1">
    <citation type="submission" date="2018-02" db="EMBL/GenBank/DDBJ databases">
        <title>The genomes of Aspergillus section Nigri reveals drivers in fungal speciation.</title>
        <authorList>
            <consortium name="DOE Joint Genome Institute"/>
            <person name="Vesth T.C."/>
            <person name="Nybo J."/>
            <person name="Theobald S."/>
            <person name="Brandl J."/>
            <person name="Frisvad J.C."/>
            <person name="Nielsen K.F."/>
            <person name="Lyhne E.K."/>
            <person name="Kogle M.E."/>
            <person name="Kuo A."/>
            <person name="Riley R."/>
            <person name="Clum A."/>
            <person name="Nolan M."/>
            <person name="Lipzen A."/>
            <person name="Salamov A."/>
            <person name="Henrissat B."/>
            <person name="Wiebenga A."/>
            <person name="De vries R.P."/>
            <person name="Grigoriev I.V."/>
            <person name="Mortensen U.H."/>
            <person name="Andersen M.R."/>
            <person name="Baker S.E."/>
        </authorList>
    </citation>
    <scope>NUCLEOTIDE SEQUENCE [LARGE SCALE GENOMIC DNA]</scope>
    <source>
        <strain evidence="7 8">CBS 121593</strain>
    </source>
</reference>
<comment type="similarity">
    <text evidence="2">Belongs to the zinc-containing alcohol dehydrogenase family.</text>
</comment>
<evidence type="ECO:0000256" key="1">
    <source>
        <dbReference type="ARBA" id="ARBA00001947"/>
    </source>
</evidence>
<accession>A0A395H6I1</accession>
<gene>
    <name evidence="7" type="ORF">BO80DRAFT_376554</name>
</gene>
<evidence type="ECO:0000256" key="3">
    <source>
        <dbReference type="ARBA" id="ARBA00022723"/>
    </source>
</evidence>
<protein>
    <submittedName>
        <fullName evidence="7">Theronine dehydrogenase</fullName>
    </submittedName>
</protein>
<sequence>MSTTQKETMKATVWEGKPFHVSVQEKPVPKIQHPNDVIIQITTSAICGSDLHTYRGRLGSKNPPWLMGHEAVGTIVEAGDGLKSLKIGDRVLIEIISCGYCDNCLRGRMTYCLTYSPRTVIDIEGYGPDFGAHLEGAQAEYIRIPFADSSCFKLPQSTEHDLDFILLADIFPTGWYALDCANFQPGDTVAVFGAGPVGLLCAYSALLRGASKVYSVDYVPARLEKAASIGAIPIDFTKEDPVTQIMAREPRGVRCSCDCVGLDCLNDKLEPQENIVLNNCIRVTEPTGGIGLIGIYVQLSPSPGVPLASPQQGVLSSLIGQLWAKGLSVKSGTVEIHRLQPSLRDMIESGKAKPSFVIDEILHSVDEVPRAYERFEKREIIKPVIQLPHPKKTSD</sequence>
<dbReference type="VEuPathDB" id="FungiDB:BO80DRAFT_376554"/>
<keyword evidence="4" id="KW-0862">Zinc</keyword>
<dbReference type="SUPFAM" id="SSF50129">
    <property type="entry name" value="GroES-like"/>
    <property type="match status" value="1"/>
</dbReference>
<dbReference type="CDD" id="cd08282">
    <property type="entry name" value="PFDH_like"/>
    <property type="match status" value="1"/>
</dbReference>
<dbReference type="GO" id="GO:0046872">
    <property type="term" value="F:metal ion binding"/>
    <property type="evidence" value="ECO:0007669"/>
    <property type="project" value="UniProtKB-KW"/>
</dbReference>
<dbReference type="GeneID" id="37221529"/>
<dbReference type="OrthoDB" id="256333at2759"/>
<dbReference type="InterPro" id="IPR011032">
    <property type="entry name" value="GroES-like_sf"/>
</dbReference>
<dbReference type="SUPFAM" id="SSF51735">
    <property type="entry name" value="NAD(P)-binding Rossmann-fold domains"/>
    <property type="match status" value="1"/>
</dbReference>
<evidence type="ECO:0000256" key="4">
    <source>
        <dbReference type="ARBA" id="ARBA00022833"/>
    </source>
</evidence>
<dbReference type="Pfam" id="PF08240">
    <property type="entry name" value="ADH_N"/>
    <property type="match status" value="1"/>
</dbReference>
<feature type="domain" description="Alcohol dehydrogenase-like N-terminal" evidence="6">
    <location>
        <begin position="34"/>
        <end position="155"/>
    </location>
</feature>
<keyword evidence="3" id="KW-0479">Metal-binding</keyword>
<evidence type="ECO:0000313" key="8">
    <source>
        <dbReference type="Proteomes" id="UP000249402"/>
    </source>
</evidence>
<dbReference type="PANTHER" id="PTHR42813:SF3">
    <property type="entry name" value="GLUTATHIONE-INDEPENDENT FORMALDEHYDE DEHYDROGENASE"/>
    <property type="match status" value="1"/>
</dbReference>
<dbReference type="AlphaFoldDB" id="A0A395H6I1"/>
<proteinExistence type="inferred from homology"/>
<dbReference type="RefSeq" id="XP_025577844.1">
    <property type="nucleotide sequence ID" value="XM_025716664.1"/>
</dbReference>
<evidence type="ECO:0000256" key="5">
    <source>
        <dbReference type="ARBA" id="ARBA00023027"/>
    </source>
</evidence>
<dbReference type="EMBL" id="KZ824427">
    <property type="protein sequence ID" value="RAL03517.1"/>
    <property type="molecule type" value="Genomic_DNA"/>
</dbReference>
<dbReference type="PANTHER" id="PTHR42813">
    <property type="entry name" value="ZINC-TYPE ALCOHOL DEHYDROGENASE-LIKE"/>
    <property type="match status" value="1"/>
</dbReference>
<dbReference type="Gene3D" id="3.40.50.720">
    <property type="entry name" value="NAD(P)-binding Rossmann-like Domain"/>
    <property type="match status" value="1"/>
</dbReference>
<dbReference type="InterPro" id="IPR036291">
    <property type="entry name" value="NAD(P)-bd_dom_sf"/>
</dbReference>
<evidence type="ECO:0000256" key="2">
    <source>
        <dbReference type="ARBA" id="ARBA00008072"/>
    </source>
</evidence>
<dbReference type="Proteomes" id="UP000249402">
    <property type="component" value="Unassembled WGS sequence"/>
</dbReference>
<keyword evidence="5" id="KW-0520">NAD</keyword>
<dbReference type="Gene3D" id="3.90.180.10">
    <property type="entry name" value="Medium-chain alcohol dehydrogenases, catalytic domain"/>
    <property type="match status" value="1"/>
</dbReference>
<organism evidence="7 8">
    <name type="scientific">Aspergillus ibericus CBS 121593</name>
    <dbReference type="NCBI Taxonomy" id="1448316"/>
    <lineage>
        <taxon>Eukaryota</taxon>
        <taxon>Fungi</taxon>
        <taxon>Dikarya</taxon>
        <taxon>Ascomycota</taxon>
        <taxon>Pezizomycotina</taxon>
        <taxon>Eurotiomycetes</taxon>
        <taxon>Eurotiomycetidae</taxon>
        <taxon>Eurotiales</taxon>
        <taxon>Aspergillaceae</taxon>
        <taxon>Aspergillus</taxon>
        <taxon>Aspergillus subgen. Circumdati</taxon>
    </lineage>
</organism>
<evidence type="ECO:0000259" key="6">
    <source>
        <dbReference type="Pfam" id="PF08240"/>
    </source>
</evidence>
<name>A0A395H6I1_9EURO</name>
<comment type="cofactor">
    <cofactor evidence="1">
        <name>Zn(2+)</name>
        <dbReference type="ChEBI" id="CHEBI:29105"/>
    </cofactor>
</comment>
<dbReference type="InterPro" id="IPR013154">
    <property type="entry name" value="ADH-like_N"/>
</dbReference>